<dbReference type="RefSeq" id="WP_053606659.1">
    <property type="nucleotide sequence ID" value="NZ_CP020570.1"/>
</dbReference>
<dbReference type="OrthoDB" id="262125at2"/>
<protein>
    <submittedName>
        <fullName evidence="2">Uncharacterized protein</fullName>
    </submittedName>
</protein>
<sequence>MTACAIEGGSTGAAATAEPEPERGTEPDPEPGPGPETRPVAEPGPRPGAEPVATDRPEPRTGPEPRPGPGPGLSAPVRTGPGPVPATAPEEDPAPRSRVAAPPPPAGITLTADGAYAARLTAAPGPPGERSWYPERWTLDGPEPYAVPLPLDQPEEPDSEVAPLADGRVLIRRRVADRQMFSLLYPAGPGTGELLLGTVEHPEMTLLPPSPDGRCVYALAAGERGSSLWLVAGGPRGPEEVARVAGHCSGGTWLDREGRMLALDRREPGGGPVKAVAVDLGRWGEVTPLLQIAPESDDRLLLADTDSGLLLIRSDAPGHDRLGWGVLGSCLPVRFPECLRLPEAVATPFAVQPGQMLMPESCAVALRIDGARGSWVGVWRPTGRRLHQFAAPLGWLSGAGCWSREGVLRLPYANAATSCGVAMLEAPEDVEPSCVTGRTEDGDDGTEPSAALAAPVVCKPVPLGQAPLHGAVRPD</sequence>
<organism evidence="2 3">
    <name type="scientific">Streptomyces violaceoruber</name>
    <dbReference type="NCBI Taxonomy" id="1935"/>
    <lineage>
        <taxon>Bacteria</taxon>
        <taxon>Bacillati</taxon>
        <taxon>Actinomycetota</taxon>
        <taxon>Actinomycetes</taxon>
        <taxon>Kitasatosporales</taxon>
        <taxon>Streptomycetaceae</taxon>
        <taxon>Streptomyces</taxon>
        <taxon>Streptomyces violaceoruber group</taxon>
    </lineage>
</organism>
<feature type="compositionally biased region" description="Basic and acidic residues" evidence="1">
    <location>
        <begin position="53"/>
        <end position="63"/>
    </location>
</feature>
<gene>
    <name evidence="2" type="ORF">B1H20_08400</name>
</gene>
<dbReference type="AlphaFoldDB" id="A0A1V0U840"/>
<name>A0A1V0U840_STRVN</name>
<feature type="compositionally biased region" description="Pro residues" evidence="1">
    <location>
        <begin position="30"/>
        <end position="48"/>
    </location>
</feature>
<evidence type="ECO:0000313" key="2">
    <source>
        <dbReference type="EMBL" id="ARF61425.1"/>
    </source>
</evidence>
<dbReference type="Proteomes" id="UP000192445">
    <property type="component" value="Chromosome"/>
</dbReference>
<dbReference type="EMBL" id="CP020570">
    <property type="protein sequence ID" value="ARF61425.1"/>
    <property type="molecule type" value="Genomic_DNA"/>
</dbReference>
<dbReference type="KEGG" id="svu:B1H20_08400"/>
<evidence type="ECO:0000256" key="1">
    <source>
        <dbReference type="SAM" id="MobiDB-lite"/>
    </source>
</evidence>
<feature type="region of interest" description="Disordered" evidence="1">
    <location>
        <begin position="1"/>
        <end position="110"/>
    </location>
</feature>
<evidence type="ECO:0000313" key="3">
    <source>
        <dbReference type="Proteomes" id="UP000192445"/>
    </source>
</evidence>
<reference evidence="2 3" key="1">
    <citation type="submission" date="2017-03" db="EMBL/GenBank/DDBJ databases">
        <title>Complete Genome Sequence of a natural compounds producer, Streptomyces violaceus S21.</title>
        <authorList>
            <person name="Zhong C."/>
            <person name="Zhao Z."/>
            <person name="Fu J."/>
            <person name="Zong G."/>
            <person name="Qin R."/>
            <person name="Cao G."/>
        </authorList>
    </citation>
    <scope>NUCLEOTIDE SEQUENCE [LARGE SCALE GENOMIC DNA]</scope>
    <source>
        <strain evidence="2 3">S21</strain>
    </source>
</reference>
<dbReference type="STRING" id="1935.B1H20_08400"/>
<proteinExistence type="predicted"/>
<accession>A0A1V0U840</accession>